<dbReference type="SUPFAM" id="SSF56672">
    <property type="entry name" value="DNA/RNA polymerases"/>
    <property type="match status" value="1"/>
</dbReference>
<reference evidence="2 3" key="1">
    <citation type="submission" date="2022-01" db="EMBL/GenBank/DDBJ databases">
        <authorList>
            <person name="Xiong W."/>
            <person name="Schranz E."/>
        </authorList>
    </citation>
    <scope>NUCLEOTIDE SEQUENCE [LARGE SCALE GENOMIC DNA]</scope>
</reference>
<dbReference type="InterPro" id="IPR013103">
    <property type="entry name" value="RVT_2"/>
</dbReference>
<sequence length="471" mass="54702">MDRWTRSHPQEQILGDPQVGVLTRAQLCAKNVVQNANQQFGMFNVFILKIEPKLVKNVMYDPDWIVSMQSEFDEFERNKFWRLVLKPKDVSVIGLKWIFKNKTDIEGNIDRNKARLVVKVYSQQEGIDYEETFGPVTRLEAIRIFLAYATHKDFNVYQMDVKCAFLNGVLEETVYVEQPPGFINSQYPDHCYDLDKVVYGLKQAPRAWYATLTNFLKSSKFKQGSVDPTLVRKKVGNHHMLVLIYVDDIMFGSTDPNLSKEFENMMKSQFEMSMMGKINNFLGLNIRQSREGIFINQEKYSRNLLEKFGMTNSSKLRVPMAVGTRLGPSLDKPTVDLTLYRSRIGSLLYLTASRPDIMFDVCNCARYQSNPWVPHLTAITNIFRYLKGTVSLGLWYPSKTGFFVQAFLRCKLVWLSTRSKKHKWRMSTFGWEACELEIKETSVCFDFHSRSRICCYCIMHFSNHLDSKSTA</sequence>
<protein>
    <recommendedName>
        <fullName evidence="1">Reverse transcriptase Ty1/copia-type domain-containing protein</fullName>
    </recommendedName>
</protein>
<organism evidence="2 3">
    <name type="scientific">Lactuca virosa</name>
    <dbReference type="NCBI Taxonomy" id="75947"/>
    <lineage>
        <taxon>Eukaryota</taxon>
        <taxon>Viridiplantae</taxon>
        <taxon>Streptophyta</taxon>
        <taxon>Embryophyta</taxon>
        <taxon>Tracheophyta</taxon>
        <taxon>Spermatophyta</taxon>
        <taxon>Magnoliopsida</taxon>
        <taxon>eudicotyledons</taxon>
        <taxon>Gunneridae</taxon>
        <taxon>Pentapetalae</taxon>
        <taxon>asterids</taxon>
        <taxon>campanulids</taxon>
        <taxon>Asterales</taxon>
        <taxon>Asteraceae</taxon>
        <taxon>Cichorioideae</taxon>
        <taxon>Cichorieae</taxon>
        <taxon>Lactucinae</taxon>
        <taxon>Lactuca</taxon>
    </lineage>
</organism>
<comment type="caution">
    <text evidence="2">The sequence shown here is derived from an EMBL/GenBank/DDBJ whole genome shotgun (WGS) entry which is preliminary data.</text>
</comment>
<evidence type="ECO:0000313" key="3">
    <source>
        <dbReference type="Proteomes" id="UP001157418"/>
    </source>
</evidence>
<dbReference type="PANTHER" id="PTHR11439:SF517">
    <property type="entry name" value="CYSTEINE-RICH RLK (RECEPTOR-LIKE PROTEIN KINASE) 8"/>
    <property type="match status" value="1"/>
</dbReference>
<dbReference type="InterPro" id="IPR043502">
    <property type="entry name" value="DNA/RNA_pol_sf"/>
</dbReference>
<dbReference type="AlphaFoldDB" id="A0AAU9P4Z7"/>
<dbReference type="Proteomes" id="UP001157418">
    <property type="component" value="Unassembled WGS sequence"/>
</dbReference>
<feature type="domain" description="Reverse transcriptase Ty1/copia-type" evidence="1">
    <location>
        <begin position="78"/>
        <end position="320"/>
    </location>
</feature>
<dbReference type="EMBL" id="CAKMRJ010005523">
    <property type="protein sequence ID" value="CAH1445186.1"/>
    <property type="molecule type" value="Genomic_DNA"/>
</dbReference>
<name>A0AAU9P4Z7_9ASTR</name>
<keyword evidence="3" id="KW-1185">Reference proteome</keyword>
<dbReference type="PANTHER" id="PTHR11439">
    <property type="entry name" value="GAG-POL-RELATED RETROTRANSPOSON"/>
    <property type="match status" value="1"/>
</dbReference>
<evidence type="ECO:0000259" key="1">
    <source>
        <dbReference type="Pfam" id="PF07727"/>
    </source>
</evidence>
<proteinExistence type="predicted"/>
<dbReference type="Pfam" id="PF07727">
    <property type="entry name" value="RVT_2"/>
    <property type="match status" value="1"/>
</dbReference>
<gene>
    <name evidence="2" type="ORF">LVIROSA_LOCUS30963</name>
</gene>
<evidence type="ECO:0000313" key="2">
    <source>
        <dbReference type="EMBL" id="CAH1445186.1"/>
    </source>
</evidence>
<accession>A0AAU9P4Z7</accession>